<keyword evidence="6 8" id="KW-0030">Aminoacyl-tRNA synthetase</keyword>
<dbReference type="GO" id="GO:0005829">
    <property type="term" value="C:cytosol"/>
    <property type="evidence" value="ECO:0007669"/>
    <property type="project" value="TreeGrafter"/>
</dbReference>
<accession>A0A0S7XSF3</accession>
<dbReference type="InterPro" id="IPR050203">
    <property type="entry name" value="Trp-tRNA_synthetase"/>
</dbReference>
<dbReference type="CDD" id="cd00806">
    <property type="entry name" value="TrpRS_core"/>
    <property type="match status" value="1"/>
</dbReference>
<dbReference type="Gene3D" id="3.40.50.620">
    <property type="entry name" value="HUPs"/>
    <property type="match status" value="1"/>
</dbReference>
<dbReference type="HAMAP" id="MF_00140_B">
    <property type="entry name" value="Trp_tRNA_synth_B"/>
    <property type="match status" value="1"/>
</dbReference>
<dbReference type="InterPro" id="IPR001412">
    <property type="entry name" value="aa-tRNA-synth_I_CS"/>
</dbReference>
<dbReference type="AlphaFoldDB" id="A0A0S7XSF3"/>
<evidence type="ECO:0000256" key="7">
    <source>
        <dbReference type="ARBA" id="ARBA00049929"/>
    </source>
</evidence>
<keyword evidence="8" id="KW-0963">Cytoplasm</keyword>
<comment type="catalytic activity">
    <reaction evidence="7 8">
        <text>tRNA(Trp) + L-tryptophan + ATP = L-tryptophyl-tRNA(Trp) + AMP + diphosphate + H(+)</text>
        <dbReference type="Rhea" id="RHEA:24080"/>
        <dbReference type="Rhea" id="RHEA-COMP:9671"/>
        <dbReference type="Rhea" id="RHEA-COMP:9705"/>
        <dbReference type="ChEBI" id="CHEBI:15378"/>
        <dbReference type="ChEBI" id="CHEBI:30616"/>
        <dbReference type="ChEBI" id="CHEBI:33019"/>
        <dbReference type="ChEBI" id="CHEBI:57912"/>
        <dbReference type="ChEBI" id="CHEBI:78442"/>
        <dbReference type="ChEBI" id="CHEBI:78535"/>
        <dbReference type="ChEBI" id="CHEBI:456215"/>
        <dbReference type="EC" id="6.1.1.2"/>
    </reaction>
</comment>
<dbReference type="EC" id="6.1.1.2" evidence="8"/>
<evidence type="ECO:0000256" key="1">
    <source>
        <dbReference type="ARBA" id="ARBA00005594"/>
    </source>
</evidence>
<keyword evidence="5 8" id="KW-0648">Protein biosynthesis</keyword>
<dbReference type="Pfam" id="PF00579">
    <property type="entry name" value="tRNA-synt_1b"/>
    <property type="match status" value="1"/>
</dbReference>
<feature type="binding site" evidence="8">
    <location>
        <begin position="19"/>
        <end position="20"/>
    </location>
    <ligand>
        <name>ATP</name>
        <dbReference type="ChEBI" id="CHEBI:30616"/>
    </ligand>
</feature>
<evidence type="ECO:0000256" key="5">
    <source>
        <dbReference type="ARBA" id="ARBA00022917"/>
    </source>
</evidence>
<comment type="subunit">
    <text evidence="8">Homodimer.</text>
</comment>
<dbReference type="FunFam" id="1.10.240.10:FF:000005">
    <property type="entry name" value="Tryptophan--tRNA ligase"/>
    <property type="match status" value="1"/>
</dbReference>
<dbReference type="PANTHER" id="PTHR43766">
    <property type="entry name" value="TRYPTOPHAN--TRNA LIGASE, MITOCHONDRIAL"/>
    <property type="match status" value="1"/>
</dbReference>
<comment type="function">
    <text evidence="8">Catalyzes the attachment of tryptophan to tRNA(Trp).</text>
</comment>
<dbReference type="Proteomes" id="UP000051861">
    <property type="component" value="Unassembled WGS sequence"/>
</dbReference>
<dbReference type="PRINTS" id="PR01039">
    <property type="entry name" value="TRNASYNTHTRP"/>
</dbReference>
<dbReference type="PANTHER" id="PTHR43766:SF1">
    <property type="entry name" value="TRYPTOPHAN--TRNA LIGASE, MITOCHONDRIAL"/>
    <property type="match status" value="1"/>
</dbReference>
<gene>
    <name evidence="8" type="primary">trpS</name>
    <name evidence="10" type="ORF">AMJ44_10865</name>
</gene>
<evidence type="ECO:0000256" key="2">
    <source>
        <dbReference type="ARBA" id="ARBA00022598"/>
    </source>
</evidence>
<dbReference type="NCBIfam" id="TIGR00233">
    <property type="entry name" value="trpS"/>
    <property type="match status" value="1"/>
</dbReference>
<dbReference type="GO" id="GO:0005524">
    <property type="term" value="F:ATP binding"/>
    <property type="evidence" value="ECO:0007669"/>
    <property type="project" value="UniProtKB-UniRule"/>
</dbReference>
<comment type="subcellular location">
    <subcellularLocation>
        <location evidence="8">Cytoplasm</location>
    </subcellularLocation>
</comment>
<feature type="binding site" evidence="8">
    <location>
        <begin position="195"/>
        <end position="199"/>
    </location>
    <ligand>
        <name>ATP</name>
        <dbReference type="ChEBI" id="CHEBI:30616"/>
    </ligand>
</feature>
<evidence type="ECO:0000313" key="10">
    <source>
        <dbReference type="EMBL" id="KPJ65155.1"/>
    </source>
</evidence>
<protein>
    <recommendedName>
        <fullName evidence="8">Tryptophan--tRNA ligase</fullName>
        <ecNumber evidence="8">6.1.1.2</ecNumber>
    </recommendedName>
    <alternativeName>
        <fullName evidence="8">Tryptophanyl-tRNA synthetase</fullName>
        <shortName evidence="8">TrpRS</shortName>
    </alternativeName>
</protein>
<dbReference type="InterPro" id="IPR024109">
    <property type="entry name" value="Trp-tRNA-ligase_bac-type"/>
</dbReference>
<dbReference type="InterPro" id="IPR002306">
    <property type="entry name" value="Trp-tRNA-ligase"/>
</dbReference>
<dbReference type="EMBL" id="LIZX01000132">
    <property type="protein sequence ID" value="KPJ65155.1"/>
    <property type="molecule type" value="Genomic_DNA"/>
</dbReference>
<dbReference type="SUPFAM" id="SSF52374">
    <property type="entry name" value="Nucleotidylyl transferase"/>
    <property type="match status" value="1"/>
</dbReference>
<dbReference type="InterPro" id="IPR002305">
    <property type="entry name" value="aa-tRNA-synth_Ic"/>
</dbReference>
<feature type="short sequence motif" description="'KMSKS' region" evidence="8">
    <location>
        <begin position="195"/>
        <end position="199"/>
    </location>
</feature>
<evidence type="ECO:0000256" key="8">
    <source>
        <dbReference type="HAMAP-Rule" id="MF_00140"/>
    </source>
</evidence>
<sequence length="327" mass="37212">MSKKRVLSGIQPTGRLHLGNLIGAIENWVKLQDKYECYFFVADLHALTSAYDETEHLKEDIKQAAIDLLSSGLDPKKCILFKQSDIPEHSELNLLFSMITPLPWLERVPTYKSKIEELTEKDLGTYGFLGYPVLQAADILIYQADLVPVGQDQLPHIELTREIARRFNYFYREVFPIPRDLLSSFPVLPGLDGRKMSKSYKNTIAISDSPEVIKKKVATMITDPARVRKEDKGHPEVCAVYDFYEVFAREHADPVARGCREAKRGCVECKKELAKILIDYLAPIHKKRKELEDDPKKLEKILAEGAKKARKIASQTLLEAKRAMGLI</sequence>
<dbReference type="Gene3D" id="1.10.240.10">
    <property type="entry name" value="Tyrosyl-Transfer RNA Synthetase"/>
    <property type="match status" value="1"/>
</dbReference>
<dbReference type="PATRIC" id="fig|1703775.3.peg.1067"/>
<dbReference type="GO" id="GO:0004830">
    <property type="term" value="F:tryptophan-tRNA ligase activity"/>
    <property type="evidence" value="ECO:0007669"/>
    <property type="project" value="UniProtKB-UniRule"/>
</dbReference>
<proteinExistence type="inferred from homology"/>
<dbReference type="InterPro" id="IPR014729">
    <property type="entry name" value="Rossmann-like_a/b/a_fold"/>
</dbReference>
<evidence type="ECO:0000313" key="11">
    <source>
        <dbReference type="Proteomes" id="UP000051861"/>
    </source>
</evidence>
<comment type="similarity">
    <text evidence="1 8 9">Belongs to the class-I aminoacyl-tRNA synthetase family.</text>
</comment>
<keyword evidence="4 8" id="KW-0067">ATP-binding</keyword>
<evidence type="ECO:0000256" key="4">
    <source>
        <dbReference type="ARBA" id="ARBA00022840"/>
    </source>
</evidence>
<organism evidence="10 11">
    <name type="scientific">candidate division WOR-1 bacterium DG_54_3</name>
    <dbReference type="NCBI Taxonomy" id="1703775"/>
    <lineage>
        <taxon>Bacteria</taxon>
        <taxon>Bacillati</taxon>
        <taxon>Saganbacteria</taxon>
    </lineage>
</organism>
<evidence type="ECO:0000256" key="9">
    <source>
        <dbReference type="RuleBase" id="RU363036"/>
    </source>
</evidence>
<evidence type="ECO:0000256" key="3">
    <source>
        <dbReference type="ARBA" id="ARBA00022741"/>
    </source>
</evidence>
<name>A0A0S7XSF3_UNCSA</name>
<dbReference type="GO" id="GO:0006436">
    <property type="term" value="P:tryptophanyl-tRNA aminoacylation"/>
    <property type="evidence" value="ECO:0007669"/>
    <property type="project" value="UniProtKB-UniRule"/>
</dbReference>
<feature type="binding site" evidence="8">
    <location>
        <begin position="150"/>
        <end position="152"/>
    </location>
    <ligand>
        <name>ATP</name>
        <dbReference type="ChEBI" id="CHEBI:30616"/>
    </ligand>
</feature>
<feature type="binding site" evidence="8">
    <location>
        <position position="138"/>
    </location>
    <ligand>
        <name>L-tryptophan</name>
        <dbReference type="ChEBI" id="CHEBI:57912"/>
    </ligand>
</feature>
<feature type="short sequence motif" description="'HIGH' region" evidence="8">
    <location>
        <begin position="12"/>
        <end position="20"/>
    </location>
</feature>
<feature type="binding site" evidence="8">
    <location>
        <begin position="11"/>
        <end position="13"/>
    </location>
    <ligand>
        <name>ATP</name>
        <dbReference type="ChEBI" id="CHEBI:30616"/>
    </ligand>
</feature>
<dbReference type="PROSITE" id="PS00178">
    <property type="entry name" value="AA_TRNA_LIGASE_I"/>
    <property type="match status" value="1"/>
</dbReference>
<feature type="binding site" evidence="8">
    <location>
        <position position="188"/>
    </location>
    <ligand>
        <name>ATP</name>
        <dbReference type="ChEBI" id="CHEBI:30616"/>
    </ligand>
</feature>
<keyword evidence="2 8" id="KW-0436">Ligase</keyword>
<comment type="caution">
    <text evidence="10">The sequence shown here is derived from an EMBL/GenBank/DDBJ whole genome shotgun (WGS) entry which is preliminary data.</text>
</comment>
<reference evidence="10 11" key="1">
    <citation type="journal article" date="2015" name="Microbiome">
        <title>Genomic resolution of linkages in carbon, nitrogen, and sulfur cycling among widespread estuary sediment bacteria.</title>
        <authorList>
            <person name="Baker B.J."/>
            <person name="Lazar C.S."/>
            <person name="Teske A.P."/>
            <person name="Dick G.J."/>
        </authorList>
    </citation>
    <scope>NUCLEOTIDE SEQUENCE [LARGE SCALE GENOMIC DNA]</scope>
    <source>
        <strain evidence="10">DG_54_3</strain>
    </source>
</reference>
<keyword evidence="3 8" id="KW-0547">Nucleotide-binding</keyword>
<evidence type="ECO:0000256" key="6">
    <source>
        <dbReference type="ARBA" id="ARBA00023146"/>
    </source>
</evidence>